<dbReference type="InterPro" id="IPR023485">
    <property type="entry name" value="Ptyr_pPase"/>
</dbReference>
<dbReference type="InterPro" id="IPR050438">
    <property type="entry name" value="LMW_PTPase"/>
</dbReference>
<feature type="domain" description="Phosphotyrosine protein phosphatase I" evidence="6">
    <location>
        <begin position="3"/>
        <end position="143"/>
    </location>
</feature>
<keyword evidence="8" id="KW-1185">Reference proteome</keyword>
<evidence type="ECO:0000256" key="4">
    <source>
        <dbReference type="ARBA" id="ARBA00022912"/>
    </source>
</evidence>
<comment type="caution">
    <text evidence="7">The sequence shown here is derived from an EMBL/GenBank/DDBJ whole genome shotgun (WGS) entry which is preliminary data.</text>
</comment>
<evidence type="ECO:0000256" key="3">
    <source>
        <dbReference type="ARBA" id="ARBA00022801"/>
    </source>
</evidence>
<proteinExistence type="inferred from homology"/>
<evidence type="ECO:0000256" key="1">
    <source>
        <dbReference type="ARBA" id="ARBA00011063"/>
    </source>
</evidence>
<organism evidence="7 8">
    <name type="scientific">Dyella kyungheensis</name>
    <dbReference type="NCBI Taxonomy" id="1242174"/>
    <lineage>
        <taxon>Bacteria</taxon>
        <taxon>Pseudomonadati</taxon>
        <taxon>Pseudomonadota</taxon>
        <taxon>Gammaproteobacteria</taxon>
        <taxon>Lysobacterales</taxon>
        <taxon>Rhodanobacteraceae</taxon>
        <taxon>Dyella</taxon>
    </lineage>
</organism>
<evidence type="ECO:0000256" key="2">
    <source>
        <dbReference type="ARBA" id="ARBA00013064"/>
    </source>
</evidence>
<dbReference type="InterPro" id="IPR017867">
    <property type="entry name" value="Tyr_phospatase_low_mol_wt"/>
</dbReference>
<evidence type="ECO:0000313" key="7">
    <source>
        <dbReference type="EMBL" id="MBM7122810.1"/>
    </source>
</evidence>
<dbReference type="PANTHER" id="PTHR11717">
    <property type="entry name" value="LOW MOLECULAR WEIGHT PROTEIN TYROSINE PHOSPHATASE"/>
    <property type="match status" value="1"/>
</dbReference>
<dbReference type="PRINTS" id="PR00719">
    <property type="entry name" value="LMWPTPASE"/>
</dbReference>
<dbReference type="SMART" id="SM00226">
    <property type="entry name" value="LMWPc"/>
    <property type="match status" value="1"/>
</dbReference>
<name>A0ABS2JVF6_9GAMM</name>
<evidence type="ECO:0000313" key="8">
    <source>
        <dbReference type="Proteomes" id="UP001430065"/>
    </source>
</evidence>
<dbReference type="EC" id="3.1.3.48" evidence="2"/>
<dbReference type="Pfam" id="PF01451">
    <property type="entry name" value="LMWPc"/>
    <property type="match status" value="1"/>
</dbReference>
<protein>
    <recommendedName>
        <fullName evidence="2">protein-tyrosine-phosphatase</fullName>
        <ecNumber evidence="2">3.1.3.48</ecNumber>
    </recommendedName>
</protein>
<comment type="similarity">
    <text evidence="1">Belongs to the low molecular weight phosphotyrosine protein phosphatase family.</text>
</comment>
<gene>
    <name evidence="7" type="ORF">ISP20_16710</name>
</gene>
<dbReference type="InterPro" id="IPR036196">
    <property type="entry name" value="Ptyr_pPase_sf"/>
</dbReference>
<reference evidence="7 8" key="1">
    <citation type="submission" date="2020-10" db="EMBL/GenBank/DDBJ databases">
        <title>Phylogeny of dyella-like bacteria.</title>
        <authorList>
            <person name="Fu J."/>
        </authorList>
    </citation>
    <scope>NUCLEOTIDE SEQUENCE [LARGE SCALE GENOMIC DNA]</scope>
    <source>
        <strain evidence="7 8">THG-B117</strain>
    </source>
</reference>
<accession>A0ABS2JVF6</accession>
<sequence>MFKRILIVCVGNICRSPTAEYMFRHRLSFEGTSVQSAGLGALVGKRMDPLALEILGENGIEGEGHRARQVTSSMLRDAGLVLAMEQGHVASLMRMAPEASGKMMLLDRWEQRGDIPDPYRLGREAFEYVYQRIDRAVESWIPHLQAR</sequence>
<comment type="catalytic activity">
    <reaction evidence="5">
        <text>O-phospho-L-tyrosyl-[protein] + H2O = L-tyrosyl-[protein] + phosphate</text>
        <dbReference type="Rhea" id="RHEA:10684"/>
        <dbReference type="Rhea" id="RHEA-COMP:10136"/>
        <dbReference type="Rhea" id="RHEA-COMP:20101"/>
        <dbReference type="ChEBI" id="CHEBI:15377"/>
        <dbReference type="ChEBI" id="CHEBI:43474"/>
        <dbReference type="ChEBI" id="CHEBI:46858"/>
        <dbReference type="ChEBI" id="CHEBI:61978"/>
        <dbReference type="EC" id="3.1.3.48"/>
    </reaction>
</comment>
<dbReference type="Proteomes" id="UP001430065">
    <property type="component" value="Unassembled WGS sequence"/>
</dbReference>
<dbReference type="Gene3D" id="3.40.50.2300">
    <property type="match status" value="1"/>
</dbReference>
<dbReference type="CDD" id="cd16343">
    <property type="entry name" value="LMWPTP"/>
    <property type="match status" value="1"/>
</dbReference>
<evidence type="ECO:0000259" key="6">
    <source>
        <dbReference type="SMART" id="SM00226"/>
    </source>
</evidence>
<evidence type="ECO:0000256" key="5">
    <source>
        <dbReference type="ARBA" id="ARBA00051722"/>
    </source>
</evidence>
<dbReference type="EMBL" id="JADIKC010000007">
    <property type="protein sequence ID" value="MBM7122810.1"/>
    <property type="molecule type" value="Genomic_DNA"/>
</dbReference>
<keyword evidence="3" id="KW-0378">Hydrolase</keyword>
<keyword evidence="4" id="KW-0904">Protein phosphatase</keyword>
<dbReference type="PANTHER" id="PTHR11717:SF31">
    <property type="entry name" value="LOW MOLECULAR WEIGHT PROTEIN-TYROSINE-PHOSPHATASE ETP-RELATED"/>
    <property type="match status" value="1"/>
</dbReference>
<dbReference type="SUPFAM" id="SSF52788">
    <property type="entry name" value="Phosphotyrosine protein phosphatases I"/>
    <property type="match status" value="1"/>
</dbReference>